<dbReference type="SUPFAM" id="SSF49401">
    <property type="entry name" value="Bacterial adhesins"/>
    <property type="match status" value="6"/>
</dbReference>
<evidence type="ECO:0000256" key="4">
    <source>
        <dbReference type="ARBA" id="ARBA00022729"/>
    </source>
</evidence>
<feature type="domain" description="SpaA-like prealbumin fold" evidence="9">
    <location>
        <begin position="1067"/>
        <end position="1138"/>
    </location>
</feature>
<dbReference type="Gene3D" id="2.60.40.740">
    <property type="match status" value="5"/>
</dbReference>
<dbReference type="Pfam" id="PF05738">
    <property type="entry name" value="Cna_B"/>
    <property type="match status" value="1"/>
</dbReference>
<dbReference type="Gene3D" id="2.60.40.10">
    <property type="entry name" value="Immunoglobulins"/>
    <property type="match status" value="1"/>
</dbReference>
<accession>A0ABT0AQ87</accession>
<keyword evidence="5" id="KW-0572">Peptidoglycan-anchor</keyword>
<comment type="subcellular location">
    <subcellularLocation>
        <location evidence="1">Secreted</location>
        <location evidence="1">Cell wall</location>
    </subcellularLocation>
</comment>
<feature type="region of interest" description="Disordered" evidence="6">
    <location>
        <begin position="752"/>
        <end position="780"/>
    </location>
</feature>
<keyword evidence="2" id="KW-0134">Cell wall</keyword>
<dbReference type="InterPro" id="IPR008456">
    <property type="entry name" value="Collagen-bd_dom"/>
</dbReference>
<organism evidence="10 11">
    <name type="scientific">Pseudolactococcus carnosus</name>
    <dbReference type="NCBI Taxonomy" id="2749961"/>
    <lineage>
        <taxon>Bacteria</taxon>
        <taxon>Bacillati</taxon>
        <taxon>Bacillota</taxon>
        <taxon>Bacilli</taxon>
        <taxon>Lactobacillales</taxon>
        <taxon>Streptococcaceae</taxon>
        <taxon>Pseudolactococcus</taxon>
    </lineage>
</organism>
<feature type="domain" description="Collagen binding" evidence="7">
    <location>
        <begin position="773"/>
        <end position="892"/>
    </location>
</feature>
<dbReference type="SUPFAM" id="SSF49478">
    <property type="entry name" value="Cna protein B-type domain"/>
    <property type="match status" value="2"/>
</dbReference>
<dbReference type="InterPro" id="IPR041033">
    <property type="entry name" value="SpaA_PFL_dom_1"/>
</dbReference>
<feature type="region of interest" description="Disordered" evidence="6">
    <location>
        <begin position="126"/>
        <end position="184"/>
    </location>
</feature>
<dbReference type="Proteomes" id="UP001522450">
    <property type="component" value="Unassembled WGS sequence"/>
</dbReference>
<gene>
    <name evidence="10" type="ORF">GYN21_01435</name>
</gene>
<dbReference type="Gene3D" id="2.60.40.1280">
    <property type="match status" value="1"/>
</dbReference>
<sequence>MTVIILLQYVSPILAVANTLDEKNDLVSLKSAKISKQDDQTVTVDLKVTANNVTEQTAKTKIEFSNKAIVFKEALNQLTTSKNQYKLNGQVLEATIAPNTSKEENNLSIKLDKASLKGIDNVQVSSGDSKTTLDLSGVTQLPEKSVTTESSSKTNESTSPASSTTSSSSKEEAAKEDDTKKATIKEKKTTAAKLTDAEPQANRLNDYLEEDSKGTIFTNVSLNFLDKDKKPVDPNDFKADGTVDLSYAWAIPNHLKNDYTLKNGDFFEFSLPDNLVYESSSGTLKNDKTGKDYGVFQINSDGRVRFTFNNVTDVSDIDGVFNYSRSKIKSTVPGKTEIKIPLTSGVQSQPIIIKPTGGDNIKKTGAFDKNPNPSKIDWDVTINTNGNHLVNAVVSDAFPPGNTYDSVEVFPLTIDTKGNVTGQGKALNRDSDYTVDSKGTVTFNAPYKDTYSAFKLTYHTTIDQAVKPNDGTPAGGLPFTNTATLNNNGVESSNAATLTATYGSLLAKKFVSIDTGGYQILNWKIDYNGGEKSLPNDTQLVDTLSGDQIFTDDGLKIVDTSGKPINYTVVYDSTKKKMTIKFPNGLNQKATITYKSKVTVPLTSAGIGQLTNTAESNGKTVSTDPQTVTSQGLVKTLGSTDYNKRTVSWNLDINRGRQTMTNWSMTETIPEGLTVIDDSITFKNLDHPRILTKGIDYSITKTGNGFKVTFINPLVKENSDRYSFSFNTAFETLQLPNTGKWTNNATIDWTDINNEPHTDSSKADFTPKTEFKNDGSKSGSYDATSKKISWVVSANYNQRILTGASIEDVLTDDQEFVAGSAKLFSGDVDLTGKISNLQEVTWITPTYDLATRKVSVNLPEGAKAYVLTFDTSLADKVIHLLPYTNSAKYTNNGKTSNLSAAVTVPNGGSFIGKSGSLDTDRAYAIWNISVNNSQSTIDKGLTVTDIPSPNQTIIADSIKIYGTTVDKTGKVTLDKSIVLEKDKAYTVDLQTNSETGEQKLIIVFNNQVTTPYIIQYRVFINSPLIDVKLGNKASIVGNGTDVKDGVVAKEVEVTNQSGSSNGKNLKLVLTKVDKDDNQKLLSGVKFDLYSSVADQKGVLLRSGTTDQDGKINWGNIKSGKYFLVETSTLTSYDIPNDLKTGRLITVSSDKSDTNLNFQVKVDNEKTKVSVKGSKIWDDKDNQDGVRPSKITVNLLKDGDPFK</sequence>
<reference evidence="10 11" key="1">
    <citation type="journal article" date="2022" name="Microbiol. Res.">
        <title>Comparative genome analysis, predicted lifestyle and antimicrobial strategies of Lactococcus carnosus and Lactococcus paracarnosus isolated from meat.</title>
        <authorList>
            <person name="Werum V."/>
            <person name="Ehrmann M."/>
            <person name="Vogel R."/>
            <person name="Hilgarth M."/>
        </authorList>
    </citation>
    <scope>NUCLEOTIDE SEQUENCE [LARGE SCALE GENOMIC DNA]</scope>
    <source>
        <strain evidence="10 11">TMW22177</strain>
    </source>
</reference>
<feature type="domain" description="CNA-B" evidence="8">
    <location>
        <begin position="1170"/>
        <end position="1200"/>
    </location>
</feature>
<feature type="compositionally biased region" description="Polar residues" evidence="6">
    <location>
        <begin position="126"/>
        <end position="139"/>
    </location>
</feature>
<evidence type="ECO:0000259" key="7">
    <source>
        <dbReference type="Pfam" id="PF05737"/>
    </source>
</evidence>
<feature type="domain" description="Collagen binding" evidence="7">
    <location>
        <begin position="910"/>
        <end position="1035"/>
    </location>
</feature>
<dbReference type="InterPro" id="IPR008454">
    <property type="entry name" value="Collagen-bd_Cna-like_B-typ_dom"/>
</dbReference>
<keyword evidence="11" id="KW-1185">Reference proteome</keyword>
<evidence type="ECO:0000256" key="6">
    <source>
        <dbReference type="SAM" id="MobiDB-lite"/>
    </source>
</evidence>
<evidence type="ECO:0000313" key="10">
    <source>
        <dbReference type="EMBL" id="MCJ1988870.1"/>
    </source>
</evidence>
<comment type="caution">
    <text evidence="10">The sequence shown here is derived from an EMBL/GenBank/DDBJ whole genome shotgun (WGS) entry which is preliminary data.</text>
</comment>
<keyword evidence="4" id="KW-0732">Signal</keyword>
<evidence type="ECO:0000313" key="11">
    <source>
        <dbReference type="Proteomes" id="UP001522450"/>
    </source>
</evidence>
<evidence type="ECO:0000256" key="2">
    <source>
        <dbReference type="ARBA" id="ARBA00022512"/>
    </source>
</evidence>
<feature type="compositionally biased region" description="Basic and acidic residues" evidence="6">
    <location>
        <begin position="169"/>
        <end position="184"/>
    </location>
</feature>
<dbReference type="InterPro" id="IPR011252">
    <property type="entry name" value="Fibrogen-bd_dom1"/>
</dbReference>
<feature type="domain" description="Collagen binding" evidence="7">
    <location>
        <begin position="638"/>
        <end position="755"/>
    </location>
</feature>
<evidence type="ECO:0000256" key="3">
    <source>
        <dbReference type="ARBA" id="ARBA00022525"/>
    </source>
</evidence>
<dbReference type="InterPro" id="IPR013783">
    <property type="entry name" value="Ig-like_fold"/>
</dbReference>
<protein>
    <submittedName>
        <fullName evidence="10">Cna B-type domain-containing protein</fullName>
    </submittedName>
</protein>
<keyword evidence="3" id="KW-0964">Secreted</keyword>
<evidence type="ECO:0000256" key="1">
    <source>
        <dbReference type="ARBA" id="ARBA00004191"/>
    </source>
</evidence>
<dbReference type="InterPro" id="IPR008966">
    <property type="entry name" value="Adhesion_dom_sf"/>
</dbReference>
<dbReference type="EMBL" id="JAAECS010000001">
    <property type="protein sequence ID" value="MCJ1988870.1"/>
    <property type="molecule type" value="Genomic_DNA"/>
</dbReference>
<feature type="domain" description="Collagen binding" evidence="7">
    <location>
        <begin position="360"/>
        <end position="493"/>
    </location>
</feature>
<evidence type="ECO:0000259" key="9">
    <source>
        <dbReference type="Pfam" id="PF17802"/>
    </source>
</evidence>
<name>A0ABT0AQ87_9LACT</name>
<dbReference type="Gene3D" id="2.60.40.1140">
    <property type="entry name" value="Collagen-binding surface protein Cna, B-type domain"/>
    <property type="match status" value="1"/>
</dbReference>
<dbReference type="Pfam" id="PF17802">
    <property type="entry name" value="SpaA"/>
    <property type="match status" value="1"/>
</dbReference>
<dbReference type="Pfam" id="PF05737">
    <property type="entry name" value="Collagen_bind"/>
    <property type="match status" value="4"/>
</dbReference>
<evidence type="ECO:0000259" key="8">
    <source>
        <dbReference type="Pfam" id="PF05738"/>
    </source>
</evidence>
<proteinExistence type="predicted"/>
<evidence type="ECO:0000256" key="5">
    <source>
        <dbReference type="ARBA" id="ARBA00023088"/>
    </source>
</evidence>
<feature type="compositionally biased region" description="Basic and acidic residues" evidence="6">
    <location>
        <begin position="754"/>
        <end position="775"/>
    </location>
</feature>
<feature type="compositionally biased region" description="Low complexity" evidence="6">
    <location>
        <begin position="143"/>
        <end position="168"/>
    </location>
</feature>